<proteinExistence type="predicted"/>
<gene>
    <name evidence="2" type="ORF">B0T21DRAFT_442146</name>
</gene>
<dbReference type="AlphaFoldDB" id="A0AA40EFE6"/>
<name>A0AA40EFE6_9PEZI</name>
<evidence type="ECO:0000313" key="2">
    <source>
        <dbReference type="EMBL" id="KAK0735561.1"/>
    </source>
</evidence>
<keyword evidence="3" id="KW-1185">Reference proteome</keyword>
<dbReference type="Proteomes" id="UP001172159">
    <property type="component" value="Unassembled WGS sequence"/>
</dbReference>
<protein>
    <submittedName>
        <fullName evidence="2">Uncharacterized protein</fullName>
    </submittedName>
</protein>
<sequence length="437" mass="48295">SNNSLIPSDNILIPLENPLIPSNNPLIPLRNLLIPLRNFLTPPRNLLIPLTNRLPSSHPSSARSTTLFTASDDRILAIRKLLSHQLPSCTAPKMSDTAGPQPGAYPRFKVDAESGDSNSNAGAPMTSKAPNSSADTTLAVPASSRKRRRGDDSDDEMPLKPDAPWPSRLTRRLIPHLAGPSATAIVGDAATIPTLTVRDVTLNSLMSVRFLRDLGDKTLNKHSIHIDDNGYLKVGREPVNGHTEDFIKALSRIDDKVELRKQHEPNGFLITLHDKIGAYLLDHNDIPDLSAVRLDDFCRCLCELQEPDLFSLKKVRETLQHCREAIKDLGEKVTICNAVKADLLDYGSTAIGRWTKLKRLVKLPDSDADSDKMLANNPKELAESIGKVGDVYECHRGQLYSIELEMAYNLRTAWDLCPIYLELDQVLAGHREGEEGL</sequence>
<organism evidence="2 3">
    <name type="scientific">Apiosordaria backusii</name>
    <dbReference type="NCBI Taxonomy" id="314023"/>
    <lineage>
        <taxon>Eukaryota</taxon>
        <taxon>Fungi</taxon>
        <taxon>Dikarya</taxon>
        <taxon>Ascomycota</taxon>
        <taxon>Pezizomycotina</taxon>
        <taxon>Sordariomycetes</taxon>
        <taxon>Sordariomycetidae</taxon>
        <taxon>Sordariales</taxon>
        <taxon>Lasiosphaeriaceae</taxon>
        <taxon>Apiosordaria</taxon>
    </lineage>
</organism>
<dbReference type="EMBL" id="JAUKTV010000007">
    <property type="protein sequence ID" value="KAK0735561.1"/>
    <property type="molecule type" value="Genomic_DNA"/>
</dbReference>
<accession>A0AA40EFE6</accession>
<comment type="caution">
    <text evidence="2">The sequence shown here is derived from an EMBL/GenBank/DDBJ whole genome shotgun (WGS) entry which is preliminary data.</text>
</comment>
<evidence type="ECO:0000313" key="3">
    <source>
        <dbReference type="Proteomes" id="UP001172159"/>
    </source>
</evidence>
<reference evidence="2" key="1">
    <citation type="submission" date="2023-06" db="EMBL/GenBank/DDBJ databases">
        <title>Genome-scale phylogeny and comparative genomics of the fungal order Sordariales.</title>
        <authorList>
            <consortium name="Lawrence Berkeley National Laboratory"/>
            <person name="Hensen N."/>
            <person name="Bonometti L."/>
            <person name="Westerberg I."/>
            <person name="Brannstrom I.O."/>
            <person name="Guillou S."/>
            <person name="Cros-Aarteil S."/>
            <person name="Calhoun S."/>
            <person name="Haridas S."/>
            <person name="Kuo A."/>
            <person name="Mondo S."/>
            <person name="Pangilinan J."/>
            <person name="Riley R."/>
            <person name="Labutti K."/>
            <person name="Andreopoulos B."/>
            <person name="Lipzen A."/>
            <person name="Chen C."/>
            <person name="Yanf M."/>
            <person name="Daum C."/>
            <person name="Ng V."/>
            <person name="Clum A."/>
            <person name="Steindorff A."/>
            <person name="Ohm R."/>
            <person name="Martin F."/>
            <person name="Silar P."/>
            <person name="Natvig D."/>
            <person name="Lalanne C."/>
            <person name="Gautier V."/>
            <person name="Ament-Velasquez S.L."/>
            <person name="Kruys A."/>
            <person name="Hutchinson M.I."/>
            <person name="Powell A.J."/>
            <person name="Barry K."/>
            <person name="Miller A.N."/>
            <person name="Grigoriev I.V."/>
            <person name="Debuchy R."/>
            <person name="Gladieux P."/>
            <person name="Thoren M.H."/>
            <person name="Johannesson H."/>
        </authorList>
    </citation>
    <scope>NUCLEOTIDE SEQUENCE</scope>
    <source>
        <strain evidence="2">CBS 540.89</strain>
    </source>
</reference>
<feature type="region of interest" description="Disordered" evidence="1">
    <location>
        <begin position="88"/>
        <end position="167"/>
    </location>
</feature>
<feature type="non-terminal residue" evidence="2">
    <location>
        <position position="1"/>
    </location>
</feature>
<evidence type="ECO:0000256" key="1">
    <source>
        <dbReference type="SAM" id="MobiDB-lite"/>
    </source>
</evidence>